<organism evidence="3 4">
    <name type="scientific">Horticoccus luteus</name>
    <dbReference type="NCBI Taxonomy" id="2862869"/>
    <lineage>
        <taxon>Bacteria</taxon>
        <taxon>Pseudomonadati</taxon>
        <taxon>Verrucomicrobiota</taxon>
        <taxon>Opitutia</taxon>
        <taxon>Opitutales</taxon>
        <taxon>Opitutaceae</taxon>
        <taxon>Horticoccus</taxon>
    </lineage>
</organism>
<dbReference type="Pfam" id="PF10996">
    <property type="entry name" value="Beta-Casp"/>
    <property type="match status" value="1"/>
</dbReference>
<dbReference type="Pfam" id="PF00753">
    <property type="entry name" value="Lactamase_B"/>
    <property type="match status" value="1"/>
</dbReference>
<gene>
    <name evidence="3" type="ORF">K0B96_08305</name>
</gene>
<dbReference type="RefSeq" id="WP_220166006.1">
    <property type="nucleotide sequence ID" value="NZ_CP080507.1"/>
</dbReference>
<dbReference type="Pfam" id="PF07521">
    <property type="entry name" value="RMMBL"/>
    <property type="match status" value="1"/>
</dbReference>
<dbReference type="PANTHER" id="PTHR11203">
    <property type="entry name" value="CLEAVAGE AND POLYADENYLATION SPECIFICITY FACTOR FAMILY MEMBER"/>
    <property type="match status" value="1"/>
</dbReference>
<keyword evidence="4" id="KW-1185">Reference proteome</keyword>
<dbReference type="SUPFAM" id="SSF56281">
    <property type="entry name" value="Metallo-hydrolase/oxidoreductase"/>
    <property type="match status" value="1"/>
</dbReference>
<evidence type="ECO:0000256" key="1">
    <source>
        <dbReference type="ARBA" id="ARBA00022801"/>
    </source>
</evidence>
<accession>A0A8F9XIN5</accession>
<dbReference type="InterPro" id="IPR022712">
    <property type="entry name" value="Beta_Casp"/>
</dbReference>
<dbReference type="GO" id="GO:0004521">
    <property type="term" value="F:RNA endonuclease activity"/>
    <property type="evidence" value="ECO:0007669"/>
    <property type="project" value="TreeGrafter"/>
</dbReference>
<dbReference type="GO" id="GO:0016787">
    <property type="term" value="F:hydrolase activity"/>
    <property type="evidence" value="ECO:0007669"/>
    <property type="project" value="UniProtKB-KW"/>
</dbReference>
<keyword evidence="1" id="KW-0378">Hydrolase</keyword>
<dbReference type="EMBL" id="CP080507">
    <property type="protein sequence ID" value="QYM80590.1"/>
    <property type="molecule type" value="Genomic_DNA"/>
</dbReference>
<evidence type="ECO:0000313" key="4">
    <source>
        <dbReference type="Proteomes" id="UP000825051"/>
    </source>
</evidence>
<evidence type="ECO:0000313" key="3">
    <source>
        <dbReference type="EMBL" id="QYM80590.1"/>
    </source>
</evidence>
<protein>
    <submittedName>
        <fullName evidence="3">MBL fold metallo-hydrolase</fullName>
    </submittedName>
</protein>
<proteinExistence type="predicted"/>
<name>A0A8F9XIN5_9BACT</name>
<dbReference type="InterPro" id="IPR036866">
    <property type="entry name" value="RibonucZ/Hydroxyglut_hydro"/>
</dbReference>
<dbReference type="PANTHER" id="PTHR11203:SF37">
    <property type="entry name" value="INTEGRATOR COMPLEX SUBUNIT 11"/>
    <property type="match status" value="1"/>
</dbReference>
<evidence type="ECO:0000259" key="2">
    <source>
        <dbReference type="SMART" id="SM00849"/>
    </source>
</evidence>
<dbReference type="SMART" id="SM00849">
    <property type="entry name" value="Lactamase_B"/>
    <property type="match status" value="1"/>
</dbReference>
<dbReference type="Proteomes" id="UP000825051">
    <property type="component" value="Chromosome"/>
</dbReference>
<dbReference type="InterPro" id="IPR001279">
    <property type="entry name" value="Metallo-B-lactamas"/>
</dbReference>
<dbReference type="KEGG" id="ole:K0B96_08305"/>
<sequence length="452" mass="50185">MKLTDLNRDGGIGANSLFVQIGDLNILIDSGLNPKKVGRLASPDLAPLRGVTLDLIIITHCHLDHIGSLPVVMREHPDTPVLMTTSSRIIIERMLHNSASVMLRQREDENIPDYPLFTHEEIDRCAKRFVGLPFGHAKKFHTAKDEIEIILHRAGHVAGAAGVELRHKHRAIFFTGDVLFDDQRTLKGAEFPAGHFDTLVTETTRGTTERPADKSRSAELDRLVKSINDTIQRGGSFVIPVFALGRMQEILTIIYDARKFGRLIECPIYASGLGMDLADYFDEISRKTKHVQFNRGIIKELKIKPTPRKLNAGEDPQQNALYIISSGMLVERTPSYTLASGMVGHARNTIGFVGYCDPDTPGGQLQLAKPGDTFLFETVHVKAKVKARIERFELSGHADREQLVEFAVQTGARSVVLTHGDPPARAWFAEQLATLMPNARVLDPVPLQTYQV</sequence>
<dbReference type="InterPro" id="IPR011108">
    <property type="entry name" value="RMMBL"/>
</dbReference>
<feature type="domain" description="Metallo-beta-lactamase" evidence="2">
    <location>
        <begin position="13"/>
        <end position="227"/>
    </location>
</feature>
<reference evidence="3" key="1">
    <citation type="submission" date="2021-08" db="EMBL/GenBank/DDBJ databases">
        <title>Genome of a novel bacterium of the phylum Verrucomicrobia, Oleiharenicola sp. KSB-15.</title>
        <authorList>
            <person name="Chung J.-H."/>
            <person name="Ahn J.-H."/>
            <person name="Yoon Y."/>
            <person name="Kim D.-Y."/>
            <person name="An S.-H."/>
            <person name="Park I."/>
            <person name="Yeon J."/>
        </authorList>
    </citation>
    <scope>NUCLEOTIDE SEQUENCE</scope>
    <source>
        <strain evidence="3">KSB-15</strain>
    </source>
</reference>
<dbReference type="Gene3D" id="3.40.50.10890">
    <property type="match status" value="1"/>
</dbReference>
<dbReference type="InterPro" id="IPR050698">
    <property type="entry name" value="MBL"/>
</dbReference>
<dbReference type="Gene3D" id="3.60.15.10">
    <property type="entry name" value="Ribonuclease Z/Hydroxyacylglutathione hydrolase-like"/>
    <property type="match status" value="1"/>
</dbReference>
<dbReference type="AlphaFoldDB" id="A0A8F9XIN5"/>